<feature type="compositionally biased region" description="Acidic residues" evidence="1">
    <location>
        <begin position="41"/>
        <end position="102"/>
    </location>
</feature>
<evidence type="ECO:0000313" key="3">
    <source>
        <dbReference type="RefSeq" id="XP_052132613.1"/>
    </source>
</evidence>
<organism evidence="2 3">
    <name type="scientific">Frankliniella occidentalis</name>
    <name type="common">Western flower thrips</name>
    <name type="synonym">Euthrips occidentalis</name>
    <dbReference type="NCBI Taxonomy" id="133901"/>
    <lineage>
        <taxon>Eukaryota</taxon>
        <taxon>Metazoa</taxon>
        <taxon>Ecdysozoa</taxon>
        <taxon>Arthropoda</taxon>
        <taxon>Hexapoda</taxon>
        <taxon>Insecta</taxon>
        <taxon>Pterygota</taxon>
        <taxon>Neoptera</taxon>
        <taxon>Paraneoptera</taxon>
        <taxon>Thysanoptera</taxon>
        <taxon>Terebrantia</taxon>
        <taxon>Thripoidea</taxon>
        <taxon>Thripidae</taxon>
        <taxon>Frankliniella</taxon>
    </lineage>
</organism>
<evidence type="ECO:0000313" key="2">
    <source>
        <dbReference type="Proteomes" id="UP000504606"/>
    </source>
</evidence>
<sequence>MAERNSVSKATLITIVSKTKTKRIGDVPLKNVQFEVKTDNEYEETASTEGDEVDDEQEDSTDGKEMDDEDSTEGDEVDDEQEDSTDGEGESDDDTSVDDQEVDGVLWEEWVEESSDDEESDDEDSYDEDSYDEDMDEADQDDHAWEVLRAHEKAYKEQIRLLREPEHNIRAAAIENADKGLICFLNEICLNLLRGYFCSSKYEKKLLQNYKE</sequence>
<protein>
    <submittedName>
        <fullName evidence="3">Glutamic acid-rich protein-like</fullName>
    </submittedName>
</protein>
<dbReference type="AlphaFoldDB" id="A0A9C6XVH3"/>
<dbReference type="Proteomes" id="UP000504606">
    <property type="component" value="Unplaced"/>
</dbReference>
<accession>A0A9C6XVH3</accession>
<dbReference type="GeneID" id="127752089"/>
<feature type="non-terminal residue" evidence="3">
    <location>
        <position position="212"/>
    </location>
</feature>
<gene>
    <name evidence="3" type="primary">LOC127752089</name>
</gene>
<dbReference type="OrthoDB" id="10659104at2759"/>
<dbReference type="RefSeq" id="XP_052132613.1">
    <property type="nucleotide sequence ID" value="XM_052276653.1"/>
</dbReference>
<name>A0A9C6XVH3_FRAOC</name>
<feature type="compositionally biased region" description="Acidic residues" evidence="1">
    <location>
        <begin position="109"/>
        <end position="137"/>
    </location>
</feature>
<keyword evidence="2" id="KW-1185">Reference proteome</keyword>
<evidence type="ECO:0000256" key="1">
    <source>
        <dbReference type="SAM" id="MobiDB-lite"/>
    </source>
</evidence>
<reference evidence="3" key="1">
    <citation type="submission" date="2025-08" db="UniProtKB">
        <authorList>
            <consortium name="RefSeq"/>
        </authorList>
    </citation>
    <scope>IDENTIFICATION</scope>
    <source>
        <tissue evidence="3">Whole organism</tissue>
    </source>
</reference>
<dbReference type="KEGG" id="foc:127752089"/>
<feature type="region of interest" description="Disordered" evidence="1">
    <location>
        <begin position="27"/>
        <end position="137"/>
    </location>
</feature>
<proteinExistence type="predicted"/>